<feature type="transmembrane region" description="Helical" evidence="10">
    <location>
        <begin position="585"/>
        <end position="606"/>
    </location>
</feature>
<keyword evidence="5 10" id="KW-1133">Transmembrane helix</keyword>
<dbReference type="Gene3D" id="3.30.70.2170">
    <property type="match status" value="1"/>
</dbReference>
<dbReference type="InterPro" id="IPR002490">
    <property type="entry name" value="V-ATPase_116kDa_su"/>
</dbReference>
<dbReference type="GO" id="GO:0046961">
    <property type="term" value="F:proton-transporting ATPase activity, rotational mechanism"/>
    <property type="evidence" value="ECO:0007669"/>
    <property type="project" value="InterPro"/>
</dbReference>
<evidence type="ECO:0000256" key="10">
    <source>
        <dbReference type="RuleBase" id="RU361189"/>
    </source>
</evidence>
<feature type="transmembrane region" description="Helical" evidence="10">
    <location>
        <begin position="524"/>
        <end position="540"/>
    </location>
</feature>
<dbReference type="EMBL" id="CP039375">
    <property type="protein sequence ID" value="QCD65862.1"/>
    <property type="molecule type" value="Genomic_DNA"/>
</dbReference>
<keyword evidence="6 10" id="KW-0406">Ion transport</keyword>
<dbReference type="Gene3D" id="1.20.1460.20">
    <property type="match status" value="1"/>
</dbReference>
<feature type="compositionally biased region" description="Basic and acidic residues" evidence="12">
    <location>
        <begin position="301"/>
        <end position="314"/>
    </location>
</feature>
<feature type="coiled-coil region" evidence="11">
    <location>
        <begin position="85"/>
        <end position="119"/>
    </location>
</feature>
<reference evidence="13 14" key="1">
    <citation type="submission" date="2019-04" db="EMBL/GenBank/DDBJ databases">
        <title>Complete genome sequence of Arthrobacter sp. ZXY-2 associated with effective atrazine degradation and salt adaptation.</title>
        <authorList>
            <person name="Zhao X."/>
        </authorList>
    </citation>
    <scope>NUCLEOTIDE SEQUENCE [LARGE SCALE GENOMIC DNA]</scope>
    <source>
        <strain evidence="14">ZP60</strain>
    </source>
</reference>
<evidence type="ECO:0000256" key="1">
    <source>
        <dbReference type="ARBA" id="ARBA00004141"/>
    </source>
</evidence>
<dbReference type="RefSeq" id="WP_015762243.1">
    <property type="nucleotide sequence ID" value="NZ_CP039375.1"/>
</dbReference>
<accession>A0A4D6KEW2</accession>
<dbReference type="GO" id="GO:0033179">
    <property type="term" value="C:proton-transporting V-type ATPase, V0 domain"/>
    <property type="evidence" value="ECO:0007669"/>
    <property type="project" value="InterPro"/>
</dbReference>
<feature type="transmembrane region" description="Helical" evidence="10">
    <location>
        <begin position="682"/>
        <end position="706"/>
    </location>
</feature>
<dbReference type="PANTHER" id="PTHR11629">
    <property type="entry name" value="VACUOLAR PROTON ATPASES"/>
    <property type="match status" value="1"/>
</dbReference>
<evidence type="ECO:0000256" key="11">
    <source>
        <dbReference type="SAM" id="Coils"/>
    </source>
</evidence>
<evidence type="ECO:0000256" key="12">
    <source>
        <dbReference type="SAM" id="MobiDB-lite"/>
    </source>
</evidence>
<feature type="region of interest" description="Disordered" evidence="12">
    <location>
        <begin position="301"/>
        <end position="347"/>
    </location>
</feature>
<proteinExistence type="inferred from homology"/>
<evidence type="ECO:0000256" key="2">
    <source>
        <dbReference type="ARBA" id="ARBA00009904"/>
    </source>
</evidence>
<dbReference type="Gene3D" id="3.30.70.2750">
    <property type="match status" value="1"/>
</dbReference>
<dbReference type="Pfam" id="PF01496">
    <property type="entry name" value="V_ATPase_I"/>
    <property type="match status" value="1"/>
</dbReference>
<comment type="similarity">
    <text evidence="2 10">Belongs to the V-ATPase 116 kDa subunit family.</text>
</comment>
<evidence type="ECO:0000256" key="4">
    <source>
        <dbReference type="ARBA" id="ARBA00022692"/>
    </source>
</evidence>
<evidence type="ECO:0000256" key="7">
    <source>
        <dbReference type="ARBA" id="ARBA00023136"/>
    </source>
</evidence>
<dbReference type="GO" id="GO:0016471">
    <property type="term" value="C:vacuolar proton-transporting V-type ATPase complex"/>
    <property type="evidence" value="ECO:0007669"/>
    <property type="project" value="TreeGrafter"/>
</dbReference>
<keyword evidence="11" id="KW-0175">Coiled coil</keyword>
<keyword evidence="7 10" id="KW-0472">Membrane</keyword>
<evidence type="ECO:0000256" key="8">
    <source>
        <dbReference type="ARBA" id="ARBA00059506"/>
    </source>
</evidence>
<comment type="subcellular location">
    <subcellularLocation>
        <location evidence="1">Membrane</location>
        <topology evidence="1">Multi-pass membrane protein</topology>
    </subcellularLocation>
</comment>
<organism evidence="13 14">
    <name type="scientific">Halomicrobium mukohataei</name>
    <dbReference type="NCBI Taxonomy" id="57705"/>
    <lineage>
        <taxon>Archaea</taxon>
        <taxon>Methanobacteriati</taxon>
        <taxon>Methanobacteriota</taxon>
        <taxon>Stenosarchaea group</taxon>
        <taxon>Halobacteria</taxon>
        <taxon>Halobacteriales</taxon>
        <taxon>Haloarculaceae</taxon>
        <taxon>Halomicrobium</taxon>
    </lineage>
</organism>
<feature type="coiled-coil region" evidence="11">
    <location>
        <begin position="211"/>
        <end position="238"/>
    </location>
</feature>
<dbReference type="OMA" id="YHGHEVT"/>
<reference evidence="13 14" key="2">
    <citation type="submission" date="2019-04" db="EMBL/GenBank/DDBJ databases">
        <authorList>
            <person name="Yang S."/>
            <person name="Wei W."/>
        </authorList>
    </citation>
    <scope>NUCLEOTIDE SEQUENCE [LARGE SCALE GENOMIC DNA]</scope>
    <source>
        <strain evidence="14">ZP60</strain>
    </source>
</reference>
<feature type="transmembrane region" description="Helical" evidence="10">
    <location>
        <begin position="482"/>
        <end position="504"/>
    </location>
</feature>
<name>A0A4D6KEW2_9EURY</name>
<feature type="transmembrane region" description="Helical" evidence="10">
    <location>
        <begin position="436"/>
        <end position="461"/>
    </location>
</feature>
<dbReference type="PANTHER" id="PTHR11629:SF63">
    <property type="entry name" value="V-TYPE PROTON ATPASE SUBUNIT A"/>
    <property type="match status" value="1"/>
</dbReference>
<keyword evidence="4 10" id="KW-0812">Transmembrane</keyword>
<evidence type="ECO:0000313" key="14">
    <source>
        <dbReference type="Proteomes" id="UP000297053"/>
    </source>
</evidence>
<dbReference type="GeneID" id="42179179"/>
<dbReference type="AlphaFoldDB" id="A0A4D6KEW2"/>
<dbReference type="Proteomes" id="UP000297053">
    <property type="component" value="Chromosome"/>
</dbReference>
<evidence type="ECO:0000256" key="6">
    <source>
        <dbReference type="ARBA" id="ARBA00023065"/>
    </source>
</evidence>
<gene>
    <name evidence="13" type="ORF">E5139_09545</name>
</gene>
<dbReference type="KEGG" id="halz:E5139_09545"/>
<evidence type="ECO:0000256" key="3">
    <source>
        <dbReference type="ARBA" id="ARBA00022448"/>
    </source>
</evidence>
<evidence type="ECO:0000256" key="9">
    <source>
        <dbReference type="ARBA" id="ARBA00068671"/>
    </source>
</evidence>
<dbReference type="GO" id="GO:0051117">
    <property type="term" value="F:ATPase binding"/>
    <property type="evidence" value="ECO:0007669"/>
    <property type="project" value="TreeGrafter"/>
</dbReference>
<feature type="transmembrane region" description="Helical" evidence="10">
    <location>
        <begin position="394"/>
        <end position="416"/>
    </location>
</feature>
<comment type="function">
    <text evidence="8">Component of the A-type ATP synthase that produces ATP from ADP in the presence of a proton gradient across the membrane.</text>
</comment>
<dbReference type="GO" id="GO:0007035">
    <property type="term" value="P:vacuolar acidification"/>
    <property type="evidence" value="ECO:0007669"/>
    <property type="project" value="TreeGrafter"/>
</dbReference>
<protein>
    <recommendedName>
        <fullName evidence="9 10">A-type ATP synthase subunit I</fullName>
    </recommendedName>
</protein>
<keyword evidence="3 10" id="KW-0813">Transport</keyword>
<sequence>MLRPERMSRVSVTGSKRVMDDVIETVHDLGLLHVTEYDGSWDYFEPGDPAEGAEDGSEKLVTVRSLKSILDVDEADAGPTRLVTDEALDEELEEIRQTVNELDDRRDELTDELRTIEDEIQTIDPFVTLGIDLDLLQGYENLSVVVGEGDIETVRDALAHSDVDLYQFFQEDDVIAVAARTDEDTLQDALVSATFTELTVPDSEADPESHREELQHRKQQLESKLTTVEDELEDLRLDVAGFLLAAEEKLAIDVQKSEAPLTFATTEHAFVAEGWIPSDRYADLAEALTDAVGEAIEVDELERADYSDEGHPESTETVETDDSGGSGGASTGETVEASASDETESQEVAADGGLVTMGDSRPPVIQDNPGVVKPFEALVEIINRPQYDELDPTVVFFLTFPAFFGFMIGDLGYGILYMGLGYWLLKSFDNDVVKSLGGVGLLSGLFTAIFGVLYGELFGLHQLGDILWNGHPPIHKGLQPHYLAYGQAWLLVSVIAGVLHLVVGRIFDFYNNLDHGLGEAIMESGSWILFTVGLWLWVFTRTAMGPKPSFMFEVFGSGEGAALPIGFTGFPVLELFRVPLGGFDLVVGVALAMTIVGLIMVIAAEGGIGLIESITQGFGHVVSYTRIAAVLLAKAGMALAVNLLVFGATLHGGEFHLIWFMSEEPVADDVVFQGLLNLDGSMAIVGLLFGLVLLVLGHLLVLVLGITSAGLQAVRLEYVEFFGKFFEGGGKAYEPFGYDREFTTEE</sequence>
<evidence type="ECO:0000313" key="13">
    <source>
        <dbReference type="EMBL" id="QCD65862.1"/>
    </source>
</evidence>
<evidence type="ECO:0000256" key="5">
    <source>
        <dbReference type="ARBA" id="ARBA00022989"/>
    </source>
</evidence>
<feature type="transmembrane region" description="Helical" evidence="10">
    <location>
        <begin position="627"/>
        <end position="650"/>
    </location>
</feature>